<dbReference type="AlphaFoldDB" id="A0A963Z4E9"/>
<dbReference type="Proteomes" id="UP000721844">
    <property type="component" value="Unassembled WGS sequence"/>
</dbReference>
<feature type="transmembrane region" description="Helical" evidence="1">
    <location>
        <begin position="65"/>
        <end position="83"/>
    </location>
</feature>
<feature type="transmembrane region" description="Helical" evidence="1">
    <location>
        <begin position="33"/>
        <end position="53"/>
    </location>
</feature>
<dbReference type="InterPro" id="IPR037522">
    <property type="entry name" value="HD_GYP_dom"/>
</dbReference>
<dbReference type="RefSeq" id="WP_227308230.1">
    <property type="nucleotide sequence ID" value="NZ_JAESVA010000005.1"/>
</dbReference>
<organism evidence="4 5">
    <name type="scientific">Acidisoma cellulosilyticum</name>
    <dbReference type="NCBI Taxonomy" id="2802395"/>
    <lineage>
        <taxon>Bacteria</taxon>
        <taxon>Pseudomonadati</taxon>
        <taxon>Pseudomonadota</taxon>
        <taxon>Alphaproteobacteria</taxon>
        <taxon>Acetobacterales</taxon>
        <taxon>Acidocellaceae</taxon>
        <taxon>Acidisoma</taxon>
    </lineage>
</organism>
<feature type="transmembrane region" description="Helical" evidence="1">
    <location>
        <begin position="95"/>
        <end position="117"/>
    </location>
</feature>
<gene>
    <name evidence="4" type="ORF">ACELLULO517_15005</name>
</gene>
<dbReference type="InterPro" id="IPR052020">
    <property type="entry name" value="Cyclic_di-GMP/3'3'-cGAMP_PDE"/>
</dbReference>
<dbReference type="Gene3D" id="1.10.3210.10">
    <property type="entry name" value="Hypothetical protein af1432"/>
    <property type="match status" value="1"/>
</dbReference>
<reference evidence="4 5" key="1">
    <citation type="journal article" date="2021" name="Microorganisms">
        <title>Acidisoma silvae sp. nov. and Acidisomacellulosilytica sp. nov., Two Acidophilic Bacteria Isolated from Decaying Wood, Hydrolyzing Cellulose and Producing Poly-3-hydroxybutyrate.</title>
        <authorList>
            <person name="Mieszkin S."/>
            <person name="Pouder E."/>
            <person name="Uroz S."/>
            <person name="Simon-Colin C."/>
            <person name="Alain K."/>
        </authorList>
    </citation>
    <scope>NUCLEOTIDE SEQUENCE [LARGE SCALE GENOMIC DNA]</scope>
    <source>
        <strain evidence="4 5">HW T5.17</strain>
    </source>
</reference>
<dbReference type="InterPro" id="IPR003607">
    <property type="entry name" value="HD/PDEase_dom"/>
</dbReference>
<feature type="domain" description="MHYT" evidence="2">
    <location>
        <begin position="1"/>
        <end position="152"/>
    </location>
</feature>
<evidence type="ECO:0000259" key="2">
    <source>
        <dbReference type="PROSITE" id="PS50924"/>
    </source>
</evidence>
<feature type="domain" description="HD-GYP" evidence="3">
    <location>
        <begin position="204"/>
        <end position="401"/>
    </location>
</feature>
<name>A0A963Z4E9_9PROT</name>
<dbReference type="GO" id="GO:0008081">
    <property type="term" value="F:phosphoric diester hydrolase activity"/>
    <property type="evidence" value="ECO:0007669"/>
    <property type="project" value="UniProtKB-ARBA"/>
</dbReference>
<dbReference type="Pfam" id="PF03707">
    <property type="entry name" value="MHYT"/>
    <property type="match status" value="2"/>
</dbReference>
<feature type="transmembrane region" description="Helical" evidence="1">
    <location>
        <begin position="167"/>
        <end position="189"/>
    </location>
</feature>
<protein>
    <submittedName>
        <fullName evidence="4">HD domain-containing protein</fullName>
    </submittedName>
</protein>
<dbReference type="InterPro" id="IPR005330">
    <property type="entry name" value="MHYT_dom"/>
</dbReference>
<comment type="caution">
    <text evidence="4">The sequence shown here is derived from an EMBL/GenBank/DDBJ whole genome shotgun (WGS) entry which is preliminary data.</text>
</comment>
<evidence type="ECO:0000313" key="4">
    <source>
        <dbReference type="EMBL" id="MCB8881558.1"/>
    </source>
</evidence>
<evidence type="ECO:0000256" key="1">
    <source>
        <dbReference type="PROSITE-ProRule" id="PRU00244"/>
    </source>
</evidence>
<dbReference type="PANTHER" id="PTHR45228:SF1">
    <property type="entry name" value="CYCLIC DI-GMP PHOSPHODIESTERASE TM_0186"/>
    <property type="match status" value="1"/>
</dbReference>
<keyword evidence="1" id="KW-0812">Transmembrane</keyword>
<keyword evidence="5" id="KW-1185">Reference proteome</keyword>
<dbReference type="EMBL" id="JAESVA010000005">
    <property type="protein sequence ID" value="MCB8881558.1"/>
    <property type="molecule type" value="Genomic_DNA"/>
</dbReference>
<dbReference type="CDD" id="cd00077">
    <property type="entry name" value="HDc"/>
    <property type="match status" value="1"/>
</dbReference>
<dbReference type="PROSITE" id="PS51832">
    <property type="entry name" value="HD_GYP"/>
    <property type="match status" value="1"/>
</dbReference>
<dbReference type="PANTHER" id="PTHR45228">
    <property type="entry name" value="CYCLIC DI-GMP PHOSPHODIESTERASE TM_0186-RELATED"/>
    <property type="match status" value="1"/>
</dbReference>
<evidence type="ECO:0000259" key="3">
    <source>
        <dbReference type="PROSITE" id="PS51832"/>
    </source>
</evidence>
<dbReference type="PROSITE" id="PS50924">
    <property type="entry name" value="MHYT"/>
    <property type="match status" value="1"/>
</dbReference>
<feature type="transmembrane region" description="Helical" evidence="1">
    <location>
        <begin position="7"/>
        <end position="27"/>
    </location>
</feature>
<feature type="transmembrane region" description="Helical" evidence="1">
    <location>
        <begin position="129"/>
        <end position="155"/>
    </location>
</feature>
<dbReference type="GO" id="GO:0016020">
    <property type="term" value="C:membrane"/>
    <property type="evidence" value="ECO:0007669"/>
    <property type="project" value="UniProtKB-UniRule"/>
</dbReference>
<keyword evidence="1" id="KW-1133">Transmembrane helix</keyword>
<dbReference type="Pfam" id="PF13487">
    <property type="entry name" value="HD_5"/>
    <property type="match status" value="1"/>
</dbReference>
<accession>A0A963Z4E9</accession>
<dbReference type="SMART" id="SM00471">
    <property type="entry name" value="HDc"/>
    <property type="match status" value="1"/>
</dbReference>
<evidence type="ECO:0000313" key="5">
    <source>
        <dbReference type="Proteomes" id="UP000721844"/>
    </source>
</evidence>
<sequence length="418" mass="44183">MIGSALTLGGSIWSMHFIGILAVRAVFPMDYNPGLTVISFLIAVLACGVGLEIVRGTDAPSRRQLCGAGLTVGIGVAAMHYTGMQALELPGTLSYTPGFFCLSILIAIGAATAAFWLSRNAKLNWQRVIAALIMGAAICGLHYAGMAATVIHFGAEIADEGGISRNPLTLAVAGVTISLLGLALVCNAADRNKAVAAQRETNILLASTREIVGRLCAAGEFRDDDTGNHVIRLARIASRLAELAGTGAGFARQILEAAPLHDIGKIGIPDRILLKPGALTDEERVRMQTHTSIGHNLLSGSGMPLLDFAAEIALTHHEKWDGSGYPRGLRGETIPLAGRVVAIADVFDALLSKRPYKRAWSADEVESYLRRESGQHFDPRLTSVFLANFPEMIRIRGFADEAQVALGGSPVIGSKASA</sequence>
<proteinExistence type="predicted"/>
<dbReference type="SUPFAM" id="SSF109604">
    <property type="entry name" value="HD-domain/PDEase-like"/>
    <property type="match status" value="1"/>
</dbReference>
<keyword evidence="1" id="KW-0472">Membrane</keyword>